<gene>
    <name evidence="2" type="ORF">ANCCAN_23189</name>
</gene>
<name>A0A368FLJ6_ANCCA</name>
<evidence type="ECO:0000313" key="3">
    <source>
        <dbReference type="Proteomes" id="UP000252519"/>
    </source>
</evidence>
<proteinExistence type="predicted"/>
<evidence type="ECO:0000313" key="2">
    <source>
        <dbReference type="EMBL" id="RCN31037.1"/>
    </source>
</evidence>
<sequence length="66" mass="7761">MPRNPKTIEGQTNPTPRPRKTPTEEAIYETIYVASTLKPLTARKPRPIRRQQAIRRKHKRVEITRS</sequence>
<accession>A0A368FLJ6</accession>
<reference evidence="2 3" key="1">
    <citation type="submission" date="2014-10" db="EMBL/GenBank/DDBJ databases">
        <title>Draft genome of the hookworm Ancylostoma caninum.</title>
        <authorList>
            <person name="Mitreva M."/>
        </authorList>
    </citation>
    <scope>NUCLEOTIDE SEQUENCE [LARGE SCALE GENOMIC DNA]</scope>
    <source>
        <strain evidence="2 3">Baltimore</strain>
    </source>
</reference>
<dbReference type="Proteomes" id="UP000252519">
    <property type="component" value="Unassembled WGS sequence"/>
</dbReference>
<comment type="caution">
    <text evidence="2">The sequence shown here is derived from an EMBL/GenBank/DDBJ whole genome shotgun (WGS) entry which is preliminary data.</text>
</comment>
<feature type="region of interest" description="Disordered" evidence="1">
    <location>
        <begin position="1"/>
        <end position="25"/>
    </location>
</feature>
<dbReference type="EMBL" id="JOJR01001404">
    <property type="protein sequence ID" value="RCN31037.1"/>
    <property type="molecule type" value="Genomic_DNA"/>
</dbReference>
<dbReference type="AlphaFoldDB" id="A0A368FLJ6"/>
<keyword evidence="3" id="KW-1185">Reference proteome</keyword>
<organism evidence="2 3">
    <name type="scientific">Ancylostoma caninum</name>
    <name type="common">Dog hookworm</name>
    <dbReference type="NCBI Taxonomy" id="29170"/>
    <lineage>
        <taxon>Eukaryota</taxon>
        <taxon>Metazoa</taxon>
        <taxon>Ecdysozoa</taxon>
        <taxon>Nematoda</taxon>
        <taxon>Chromadorea</taxon>
        <taxon>Rhabditida</taxon>
        <taxon>Rhabditina</taxon>
        <taxon>Rhabditomorpha</taxon>
        <taxon>Strongyloidea</taxon>
        <taxon>Ancylostomatidae</taxon>
        <taxon>Ancylostomatinae</taxon>
        <taxon>Ancylostoma</taxon>
    </lineage>
</organism>
<evidence type="ECO:0000256" key="1">
    <source>
        <dbReference type="SAM" id="MobiDB-lite"/>
    </source>
</evidence>
<protein>
    <submittedName>
        <fullName evidence="2">Uncharacterized protein</fullName>
    </submittedName>
</protein>